<organism evidence="2 3">
    <name type="scientific">Geodia barretti</name>
    <name type="common">Barrett's horny sponge</name>
    <dbReference type="NCBI Taxonomy" id="519541"/>
    <lineage>
        <taxon>Eukaryota</taxon>
        <taxon>Metazoa</taxon>
        <taxon>Porifera</taxon>
        <taxon>Demospongiae</taxon>
        <taxon>Heteroscleromorpha</taxon>
        <taxon>Tetractinellida</taxon>
        <taxon>Astrophorina</taxon>
        <taxon>Geodiidae</taxon>
        <taxon>Geodia</taxon>
    </lineage>
</organism>
<evidence type="ECO:0000256" key="1">
    <source>
        <dbReference type="SAM" id="SignalP"/>
    </source>
</evidence>
<evidence type="ECO:0000313" key="3">
    <source>
        <dbReference type="Proteomes" id="UP001174909"/>
    </source>
</evidence>
<dbReference type="EMBL" id="CASHTH010002008">
    <property type="protein sequence ID" value="CAI8023501.1"/>
    <property type="molecule type" value="Genomic_DNA"/>
</dbReference>
<gene>
    <name evidence="2" type="ORF">GBAR_LOCUS13723</name>
</gene>
<keyword evidence="3" id="KW-1185">Reference proteome</keyword>
<reference evidence="2" key="1">
    <citation type="submission" date="2023-03" db="EMBL/GenBank/DDBJ databases">
        <authorList>
            <person name="Steffen K."/>
            <person name="Cardenas P."/>
        </authorList>
    </citation>
    <scope>NUCLEOTIDE SEQUENCE</scope>
</reference>
<proteinExistence type="predicted"/>
<feature type="chain" id="PRO_5041435776" evidence="1">
    <location>
        <begin position="23"/>
        <end position="75"/>
    </location>
</feature>
<comment type="caution">
    <text evidence="2">The sequence shown here is derived from an EMBL/GenBank/DDBJ whole genome shotgun (WGS) entry which is preliminary data.</text>
</comment>
<keyword evidence="1" id="KW-0732">Signal</keyword>
<feature type="non-terminal residue" evidence="2">
    <location>
        <position position="1"/>
    </location>
</feature>
<name>A0AA35WNM5_GEOBA</name>
<protein>
    <submittedName>
        <fullName evidence="2">Uncharacterized protein</fullName>
    </submittedName>
</protein>
<accession>A0AA35WNM5</accession>
<feature type="signal peptide" evidence="1">
    <location>
        <begin position="1"/>
        <end position="22"/>
    </location>
</feature>
<evidence type="ECO:0000313" key="2">
    <source>
        <dbReference type="EMBL" id="CAI8023501.1"/>
    </source>
</evidence>
<dbReference type="Proteomes" id="UP001174909">
    <property type="component" value="Unassembled WGS sequence"/>
</dbReference>
<dbReference type="AlphaFoldDB" id="A0AA35WNM5"/>
<sequence>MEHHLPRLFILTVISLVGWSEAAPAHHIHQRQVEQINGPHDVRWRLVSGLETAYFYIDKLTRQVKACDNQPLLTA</sequence>